<dbReference type="GO" id="GO:0005506">
    <property type="term" value="F:iron ion binding"/>
    <property type="evidence" value="ECO:0007669"/>
    <property type="project" value="InterPro"/>
</dbReference>
<reference evidence="16" key="1">
    <citation type="journal article" date="2022" name="Insects">
        <title>Comparative Transcriptome Analysis to Reveal Differentially Expressed cytochrome P450 in Response to Imidacloprid in the Aphid Lion, Chrysoperla zastrowi sillemi (Esben-Petersen).</title>
        <authorList>
            <person name="Pathak J."/>
            <person name="Ramasamy G.G."/>
            <person name="Agrawal A."/>
            <person name="Srivastava S."/>
            <person name="Basavaarya B.R."/>
            <person name="Muthugounder M."/>
            <person name="Muniyappa V.K."/>
            <person name="Maria P."/>
            <person name="Rai A."/>
            <person name="Venkatesan T."/>
        </authorList>
    </citation>
    <scope>NUCLEOTIDE SEQUENCE</scope>
</reference>
<dbReference type="Gene3D" id="1.10.630.10">
    <property type="entry name" value="Cytochrome P450"/>
    <property type="match status" value="1"/>
</dbReference>
<evidence type="ECO:0000256" key="11">
    <source>
        <dbReference type="ARBA" id="ARBA00023004"/>
    </source>
</evidence>
<keyword evidence="6 14" id="KW-0349">Heme</keyword>
<organism evidence="16">
    <name type="scientific">Chrysoperla zastrowi sillemi</name>
    <dbReference type="NCBI Taxonomy" id="482137"/>
    <lineage>
        <taxon>Eukaryota</taxon>
        <taxon>Metazoa</taxon>
        <taxon>Ecdysozoa</taxon>
        <taxon>Arthropoda</taxon>
        <taxon>Hexapoda</taxon>
        <taxon>Insecta</taxon>
        <taxon>Pterygota</taxon>
        <taxon>Neoptera</taxon>
        <taxon>Endopterygota</taxon>
        <taxon>Neuroptera</taxon>
        <taxon>Hemerobiiformia</taxon>
        <taxon>Chrysopidae</taxon>
        <taxon>Chrysopinae</taxon>
        <taxon>Chrysoperla</taxon>
    </lineage>
</organism>
<evidence type="ECO:0000256" key="5">
    <source>
        <dbReference type="ARBA" id="ARBA00010617"/>
    </source>
</evidence>
<proteinExistence type="evidence at transcript level"/>
<dbReference type="InterPro" id="IPR036396">
    <property type="entry name" value="Cyt_P450_sf"/>
</dbReference>
<dbReference type="InterPro" id="IPR017972">
    <property type="entry name" value="Cyt_P450_CS"/>
</dbReference>
<keyword evidence="8" id="KW-0256">Endoplasmic reticulum</keyword>
<reference evidence="16" key="2">
    <citation type="submission" date="2022-05" db="EMBL/GenBank/DDBJ databases">
        <authorList>
            <person name="Pathak J."/>
            <person name="Thiruvengadam V."/>
            <person name="Gracy G.R."/>
        </authorList>
    </citation>
    <scope>NUCLEOTIDE SEQUENCE</scope>
</reference>
<evidence type="ECO:0000256" key="1">
    <source>
        <dbReference type="ARBA" id="ARBA00001971"/>
    </source>
</evidence>
<name>A0A9E8BW83_9NEOP</name>
<evidence type="ECO:0000256" key="12">
    <source>
        <dbReference type="ARBA" id="ARBA00023033"/>
    </source>
</evidence>
<keyword evidence="9" id="KW-0492">Microsome</keyword>
<evidence type="ECO:0000256" key="7">
    <source>
        <dbReference type="ARBA" id="ARBA00022723"/>
    </source>
</evidence>
<evidence type="ECO:0000313" key="16">
    <source>
        <dbReference type="EMBL" id="UZE89865.1"/>
    </source>
</evidence>
<keyword evidence="11 14" id="KW-0408">Iron</keyword>
<dbReference type="FunFam" id="1.10.630.10:FF:000182">
    <property type="entry name" value="Cytochrome P450 3A4"/>
    <property type="match status" value="1"/>
</dbReference>
<dbReference type="GO" id="GO:0020037">
    <property type="term" value="F:heme binding"/>
    <property type="evidence" value="ECO:0007669"/>
    <property type="project" value="InterPro"/>
</dbReference>
<evidence type="ECO:0000256" key="3">
    <source>
        <dbReference type="ARBA" id="ARBA00004174"/>
    </source>
</evidence>
<dbReference type="EMBL" id="ON646349">
    <property type="protein sequence ID" value="UZE89865.1"/>
    <property type="molecule type" value="mRNA"/>
</dbReference>
<evidence type="ECO:0000256" key="6">
    <source>
        <dbReference type="ARBA" id="ARBA00022617"/>
    </source>
</evidence>
<protein>
    <submittedName>
        <fullName evidence="16">Cytochrome P450 CYP4416B2</fullName>
    </submittedName>
</protein>
<evidence type="ECO:0000256" key="8">
    <source>
        <dbReference type="ARBA" id="ARBA00022824"/>
    </source>
</evidence>
<keyword evidence="7 14" id="KW-0479">Metal-binding</keyword>
<dbReference type="Pfam" id="PF00067">
    <property type="entry name" value="p450"/>
    <property type="match status" value="1"/>
</dbReference>
<dbReference type="PANTHER" id="PTHR24291">
    <property type="entry name" value="CYTOCHROME P450 FAMILY 4"/>
    <property type="match status" value="1"/>
</dbReference>
<evidence type="ECO:0000256" key="4">
    <source>
        <dbReference type="ARBA" id="ARBA00004406"/>
    </source>
</evidence>
<dbReference type="InterPro" id="IPR001128">
    <property type="entry name" value="Cyt_P450"/>
</dbReference>
<dbReference type="InterPro" id="IPR002401">
    <property type="entry name" value="Cyt_P450_E_grp-I"/>
</dbReference>
<dbReference type="InterPro" id="IPR050196">
    <property type="entry name" value="Cytochrome_P450_Monoox"/>
</dbReference>
<dbReference type="PRINTS" id="PR00463">
    <property type="entry name" value="EP450I"/>
</dbReference>
<evidence type="ECO:0000256" key="2">
    <source>
        <dbReference type="ARBA" id="ARBA00003690"/>
    </source>
</evidence>
<comment type="similarity">
    <text evidence="5 15">Belongs to the cytochrome P450 family.</text>
</comment>
<comment type="cofactor">
    <cofactor evidence="1 14">
        <name>heme</name>
        <dbReference type="ChEBI" id="CHEBI:30413"/>
    </cofactor>
</comment>
<keyword evidence="10 15" id="KW-0560">Oxidoreductase</keyword>
<comment type="function">
    <text evidence="2">May be involved in the metabolism of insect hormones and in the breakdown of synthetic insecticides.</text>
</comment>
<dbReference type="SUPFAM" id="SSF48264">
    <property type="entry name" value="Cytochrome P450"/>
    <property type="match status" value="1"/>
</dbReference>
<dbReference type="AlphaFoldDB" id="A0A9E8BW83"/>
<keyword evidence="13" id="KW-0472">Membrane</keyword>
<accession>A0A9E8BW83</accession>
<keyword evidence="12 15" id="KW-0503">Monooxygenase</keyword>
<dbReference type="GO" id="GO:0004497">
    <property type="term" value="F:monooxygenase activity"/>
    <property type="evidence" value="ECO:0007669"/>
    <property type="project" value="UniProtKB-KW"/>
</dbReference>
<evidence type="ECO:0000256" key="10">
    <source>
        <dbReference type="ARBA" id="ARBA00023002"/>
    </source>
</evidence>
<evidence type="ECO:0000256" key="15">
    <source>
        <dbReference type="RuleBase" id="RU000461"/>
    </source>
</evidence>
<dbReference type="CDD" id="cd20628">
    <property type="entry name" value="CYP4"/>
    <property type="match status" value="1"/>
</dbReference>
<evidence type="ECO:0000256" key="9">
    <source>
        <dbReference type="ARBA" id="ARBA00022848"/>
    </source>
</evidence>
<dbReference type="GO" id="GO:0005789">
    <property type="term" value="C:endoplasmic reticulum membrane"/>
    <property type="evidence" value="ECO:0007669"/>
    <property type="project" value="UniProtKB-SubCell"/>
</dbReference>
<evidence type="ECO:0000256" key="13">
    <source>
        <dbReference type="ARBA" id="ARBA00023136"/>
    </source>
</evidence>
<dbReference type="PRINTS" id="PR00385">
    <property type="entry name" value="P450"/>
</dbReference>
<comment type="subcellular location">
    <subcellularLocation>
        <location evidence="4">Endoplasmic reticulum membrane</location>
        <topology evidence="4">Peripheral membrane protein</topology>
    </subcellularLocation>
    <subcellularLocation>
        <location evidence="3">Microsome membrane</location>
        <topology evidence="3">Peripheral membrane protein</topology>
    </subcellularLocation>
</comment>
<dbReference type="PROSITE" id="PS00086">
    <property type="entry name" value="CYTOCHROME_P450"/>
    <property type="match status" value="1"/>
</dbReference>
<dbReference type="PANTHER" id="PTHR24291:SF189">
    <property type="entry name" value="CYTOCHROME P450 4C3-RELATED"/>
    <property type="match status" value="1"/>
</dbReference>
<evidence type="ECO:0000256" key="14">
    <source>
        <dbReference type="PIRSR" id="PIRSR602401-1"/>
    </source>
</evidence>
<feature type="binding site" description="axial binding residue" evidence="14">
    <location>
        <position position="442"/>
    </location>
    <ligand>
        <name>heme</name>
        <dbReference type="ChEBI" id="CHEBI:30413"/>
    </ligand>
    <ligandPart>
        <name>Fe</name>
        <dbReference type="ChEBI" id="CHEBI:18248"/>
    </ligandPart>
</feature>
<dbReference type="GO" id="GO:0016705">
    <property type="term" value="F:oxidoreductase activity, acting on paired donors, with incorporation or reduction of molecular oxygen"/>
    <property type="evidence" value="ECO:0007669"/>
    <property type="project" value="InterPro"/>
</dbReference>
<sequence length="504" mass="58221">MFLIILVFLILFLSYFSNYLRVFYYVSKLPGPTAYPIIGNALLILGTNEDALSKVLKLFKDYSPFFRAWLGPVPIVCTSNPDFVQRLLTGKYSMEKSFLMKYIGKEVVGNSIIISEVPKWKHNRNIIAQGFTPAILQSYFEIFLEKSLMLCDNLDVKLNDVKSFDIFQYLSQTSLDTICASTMGVNSNDENNKAAFYSAIENVLHLSVERSRYFWNIPKFIYCWSKSYKKHNESMKTIQEFANNVILQKKNYCKSYNNLDICTDRSKNEFKKPLLEFLIDLQATNLDFTEKDLGDEANLVIIAGYETSATALSSVLLNLAVYKDVQNKVYEELFQVLGSDLNRTINFDDLPKLTYMEMVMKESMRLFPIAPFIIRELTDDIQLGDCLIPRGVSCAVSIYALHCDEKIWENPLKFDPERFTPENSIGRHPYAYIPFSGGPRNCIGMRYAWMFMKTVLATLLSRYEFHTDLNTSEFKFEFAVTMKLIGGYQIQITPRKNDFLDHSR</sequence>